<dbReference type="Pfam" id="PF01740">
    <property type="entry name" value="STAS"/>
    <property type="match status" value="1"/>
</dbReference>
<accession>A0A381P977</accession>
<protein>
    <recommendedName>
        <fullName evidence="2">STAS domain-containing protein</fullName>
    </recommendedName>
</protein>
<reference evidence="3" key="1">
    <citation type="submission" date="2018-05" db="EMBL/GenBank/DDBJ databases">
        <authorList>
            <person name="Lanie J.A."/>
            <person name="Ng W.-L."/>
            <person name="Kazmierczak K.M."/>
            <person name="Andrzejewski T.M."/>
            <person name="Davidsen T.M."/>
            <person name="Wayne K.J."/>
            <person name="Tettelin H."/>
            <person name="Glass J.I."/>
            <person name="Rusch D."/>
            <person name="Podicherti R."/>
            <person name="Tsui H.-C.T."/>
            <person name="Winkler M.E."/>
        </authorList>
    </citation>
    <scope>NUCLEOTIDE SEQUENCE</scope>
</reference>
<gene>
    <name evidence="3" type="ORF">METZ01_LOCUS15632</name>
</gene>
<comment type="similarity">
    <text evidence="1">Belongs to the anti-sigma-factor antagonist family.</text>
</comment>
<dbReference type="NCBIfam" id="TIGR00377">
    <property type="entry name" value="ant_ant_sig"/>
    <property type="match status" value="1"/>
</dbReference>
<dbReference type="PROSITE" id="PS50801">
    <property type="entry name" value="STAS"/>
    <property type="match status" value="1"/>
</dbReference>
<dbReference type="InterPro" id="IPR036513">
    <property type="entry name" value="STAS_dom_sf"/>
</dbReference>
<proteinExistence type="inferred from homology"/>
<evidence type="ECO:0000259" key="2">
    <source>
        <dbReference type="PROSITE" id="PS50801"/>
    </source>
</evidence>
<dbReference type="CDD" id="cd07043">
    <property type="entry name" value="STAS_anti-anti-sigma_factors"/>
    <property type="match status" value="1"/>
</dbReference>
<dbReference type="InterPro" id="IPR003658">
    <property type="entry name" value="Anti-sigma_ant"/>
</dbReference>
<dbReference type="GO" id="GO:0043856">
    <property type="term" value="F:anti-sigma factor antagonist activity"/>
    <property type="evidence" value="ECO:0007669"/>
    <property type="project" value="InterPro"/>
</dbReference>
<evidence type="ECO:0000256" key="1">
    <source>
        <dbReference type="ARBA" id="ARBA00009013"/>
    </source>
</evidence>
<name>A0A381P977_9ZZZZ</name>
<dbReference type="PANTHER" id="PTHR33495">
    <property type="entry name" value="ANTI-SIGMA FACTOR ANTAGONIST TM_1081-RELATED-RELATED"/>
    <property type="match status" value="1"/>
</dbReference>
<dbReference type="Gene3D" id="3.30.750.24">
    <property type="entry name" value="STAS domain"/>
    <property type="match status" value="1"/>
</dbReference>
<dbReference type="EMBL" id="UINC01000888">
    <property type="protein sequence ID" value="SUZ62778.1"/>
    <property type="molecule type" value="Genomic_DNA"/>
</dbReference>
<evidence type="ECO:0000313" key="3">
    <source>
        <dbReference type="EMBL" id="SUZ62778.1"/>
    </source>
</evidence>
<sequence>MAFQVSKSGDVTVIDVEGQLIVGNRQELKQTVLDELENGESKFVVNFSETGYIDSSGLGVLVSLSKKIREQDGELRLASLNEDLRTLFELTKLDTLFTIADSREEALDGL</sequence>
<dbReference type="SUPFAM" id="SSF52091">
    <property type="entry name" value="SpoIIaa-like"/>
    <property type="match status" value="1"/>
</dbReference>
<organism evidence="3">
    <name type="scientific">marine metagenome</name>
    <dbReference type="NCBI Taxonomy" id="408172"/>
    <lineage>
        <taxon>unclassified sequences</taxon>
        <taxon>metagenomes</taxon>
        <taxon>ecological metagenomes</taxon>
    </lineage>
</organism>
<feature type="domain" description="STAS" evidence="2">
    <location>
        <begin position="1"/>
        <end position="110"/>
    </location>
</feature>
<dbReference type="AlphaFoldDB" id="A0A381P977"/>
<dbReference type="InterPro" id="IPR002645">
    <property type="entry name" value="STAS_dom"/>
</dbReference>